<dbReference type="PRINTS" id="PR01023">
    <property type="entry name" value="NAFLGMOTY"/>
</dbReference>
<evidence type="ECO:0000259" key="4">
    <source>
        <dbReference type="PROSITE" id="PS51123"/>
    </source>
</evidence>
<dbReference type="SUPFAM" id="SSF103088">
    <property type="entry name" value="OmpA-like"/>
    <property type="match status" value="1"/>
</dbReference>
<comment type="subcellular location">
    <subcellularLocation>
        <location evidence="1">Cell outer membrane</location>
    </subcellularLocation>
</comment>
<feature type="domain" description="OmpA-like" evidence="4">
    <location>
        <begin position="172"/>
        <end position="288"/>
    </location>
</feature>
<dbReference type="PRINTS" id="PR01021">
    <property type="entry name" value="OMPADOMAIN"/>
</dbReference>
<dbReference type="PANTHER" id="PTHR30329">
    <property type="entry name" value="STATOR ELEMENT OF FLAGELLAR MOTOR COMPLEX"/>
    <property type="match status" value="1"/>
</dbReference>
<name>A0A3B1B4Z5_9ZZZZ</name>
<protein>
    <recommendedName>
        <fullName evidence="4">OmpA-like domain-containing protein</fullName>
    </recommendedName>
</protein>
<keyword evidence="2" id="KW-0472">Membrane</keyword>
<dbReference type="Pfam" id="PF18393">
    <property type="entry name" value="MotY_N"/>
    <property type="match status" value="1"/>
</dbReference>
<dbReference type="InterPro" id="IPR050330">
    <property type="entry name" value="Bact_OuterMem_StrucFunc"/>
</dbReference>
<dbReference type="Pfam" id="PF00691">
    <property type="entry name" value="OmpA"/>
    <property type="match status" value="1"/>
</dbReference>
<keyword evidence="3" id="KW-0998">Cell outer membrane</keyword>
<evidence type="ECO:0000256" key="3">
    <source>
        <dbReference type="ARBA" id="ARBA00023237"/>
    </source>
</evidence>
<dbReference type="PANTHER" id="PTHR30329:SF21">
    <property type="entry name" value="LIPOPROTEIN YIAD-RELATED"/>
    <property type="match status" value="1"/>
</dbReference>
<dbReference type="AlphaFoldDB" id="A0A3B1B4Z5"/>
<dbReference type="Gene3D" id="3.30.1330.60">
    <property type="entry name" value="OmpA-like domain"/>
    <property type="match status" value="1"/>
</dbReference>
<evidence type="ECO:0000256" key="1">
    <source>
        <dbReference type="ARBA" id="ARBA00004442"/>
    </source>
</evidence>
<dbReference type="InterPro" id="IPR006665">
    <property type="entry name" value="OmpA-like"/>
</dbReference>
<proteinExistence type="predicted"/>
<dbReference type="Gene3D" id="2.60.40.2540">
    <property type="match status" value="1"/>
</dbReference>
<dbReference type="GO" id="GO:0009279">
    <property type="term" value="C:cell outer membrane"/>
    <property type="evidence" value="ECO:0007669"/>
    <property type="project" value="UniProtKB-SubCell"/>
</dbReference>
<evidence type="ECO:0000256" key="2">
    <source>
        <dbReference type="ARBA" id="ARBA00023136"/>
    </source>
</evidence>
<sequence>MFGKMYLIIISLLLLLMPPVHAGYQFFKVPLKDAAWSVQTSPILCSLRYPIPVYGEVEFSRRVKSELEFSLHVKQAANRPEYARLRSQAPEWKHVSFNKDFGRIPVVEGNTPFYLKDIWAKRMLAELSEGMELKFSYRDWSDGRDEITVIITAINFHEAWAEFQQCEKQLLNFNFADVRKTVIQYSVGKTGLERNVQHRLDQMIHYMKEDPSVRGVRVDGYTDSKGLQRINIVVARRRTNTVRNYFISNGIEKDRISAKAHSELEGKFSNRTVAGRKKNRRVEVMLIR</sequence>
<dbReference type="EMBL" id="UOFY01000066">
    <property type="protein sequence ID" value="VAX11232.1"/>
    <property type="molecule type" value="Genomic_DNA"/>
</dbReference>
<organism evidence="5">
    <name type="scientific">hydrothermal vent metagenome</name>
    <dbReference type="NCBI Taxonomy" id="652676"/>
    <lineage>
        <taxon>unclassified sequences</taxon>
        <taxon>metagenomes</taxon>
        <taxon>ecological metagenomes</taxon>
    </lineage>
</organism>
<dbReference type="InterPro" id="IPR006664">
    <property type="entry name" value="OMP_bac"/>
</dbReference>
<dbReference type="InterPro" id="IPR041544">
    <property type="entry name" value="MotY_N"/>
</dbReference>
<reference evidence="5" key="1">
    <citation type="submission" date="2018-06" db="EMBL/GenBank/DDBJ databases">
        <authorList>
            <person name="Zhirakovskaya E."/>
        </authorList>
    </citation>
    <scope>NUCLEOTIDE SEQUENCE</scope>
</reference>
<accession>A0A3B1B4Z5</accession>
<dbReference type="InterPro" id="IPR036737">
    <property type="entry name" value="OmpA-like_sf"/>
</dbReference>
<evidence type="ECO:0000313" key="5">
    <source>
        <dbReference type="EMBL" id="VAX11232.1"/>
    </source>
</evidence>
<dbReference type="CDD" id="cd07185">
    <property type="entry name" value="OmpA_C-like"/>
    <property type="match status" value="1"/>
</dbReference>
<gene>
    <name evidence="5" type="ORF">MNBD_GAMMA25-1688</name>
</gene>
<dbReference type="PROSITE" id="PS51123">
    <property type="entry name" value="OMPA_2"/>
    <property type="match status" value="1"/>
</dbReference>